<gene>
    <name evidence="1" type="ORF">EVAR_84523_1</name>
</gene>
<reference evidence="1 2" key="1">
    <citation type="journal article" date="2019" name="Commun. Biol.">
        <title>The bagworm genome reveals a unique fibroin gene that provides high tensile strength.</title>
        <authorList>
            <person name="Kono N."/>
            <person name="Nakamura H."/>
            <person name="Ohtoshi R."/>
            <person name="Tomita M."/>
            <person name="Numata K."/>
            <person name="Arakawa K."/>
        </authorList>
    </citation>
    <scope>NUCLEOTIDE SEQUENCE [LARGE SCALE GENOMIC DNA]</scope>
</reference>
<proteinExistence type="predicted"/>
<name>A0A4C1UJA3_EUMVA</name>
<evidence type="ECO:0000313" key="2">
    <source>
        <dbReference type="Proteomes" id="UP000299102"/>
    </source>
</evidence>
<protein>
    <submittedName>
        <fullName evidence="1">Uncharacterized protein</fullName>
    </submittedName>
</protein>
<evidence type="ECO:0000313" key="1">
    <source>
        <dbReference type="EMBL" id="GBP25964.1"/>
    </source>
</evidence>
<sequence>MRPLSSGRENVQVPEHDTIKYTRVFFASAFKVTRLIVALLGILDNLSFESWYLGRGISPTAPAHLRPGRLRLADDGIASASTLDCMDVDYVRTPIIKDTFSST</sequence>
<accession>A0A4C1UJA3</accession>
<dbReference type="EMBL" id="BGZK01000174">
    <property type="protein sequence ID" value="GBP25964.1"/>
    <property type="molecule type" value="Genomic_DNA"/>
</dbReference>
<keyword evidence="2" id="KW-1185">Reference proteome</keyword>
<dbReference type="AlphaFoldDB" id="A0A4C1UJA3"/>
<dbReference type="Proteomes" id="UP000299102">
    <property type="component" value="Unassembled WGS sequence"/>
</dbReference>
<organism evidence="1 2">
    <name type="scientific">Eumeta variegata</name>
    <name type="common">Bagworm moth</name>
    <name type="synonym">Eumeta japonica</name>
    <dbReference type="NCBI Taxonomy" id="151549"/>
    <lineage>
        <taxon>Eukaryota</taxon>
        <taxon>Metazoa</taxon>
        <taxon>Ecdysozoa</taxon>
        <taxon>Arthropoda</taxon>
        <taxon>Hexapoda</taxon>
        <taxon>Insecta</taxon>
        <taxon>Pterygota</taxon>
        <taxon>Neoptera</taxon>
        <taxon>Endopterygota</taxon>
        <taxon>Lepidoptera</taxon>
        <taxon>Glossata</taxon>
        <taxon>Ditrysia</taxon>
        <taxon>Tineoidea</taxon>
        <taxon>Psychidae</taxon>
        <taxon>Oiketicinae</taxon>
        <taxon>Eumeta</taxon>
    </lineage>
</organism>
<comment type="caution">
    <text evidence="1">The sequence shown here is derived from an EMBL/GenBank/DDBJ whole genome shotgun (WGS) entry which is preliminary data.</text>
</comment>